<dbReference type="RefSeq" id="WP_204038004.1">
    <property type="nucleotide sequence ID" value="NZ_BOPC01000105.1"/>
</dbReference>
<dbReference type="Proteomes" id="UP000653076">
    <property type="component" value="Unassembled WGS sequence"/>
</dbReference>
<reference evidence="1 2" key="1">
    <citation type="submission" date="2021-01" db="EMBL/GenBank/DDBJ databases">
        <title>Whole genome shotgun sequence of Verrucosispora qiuiae NBRC 106684.</title>
        <authorList>
            <person name="Komaki H."/>
            <person name="Tamura T."/>
        </authorList>
    </citation>
    <scope>NUCLEOTIDE SEQUENCE [LARGE SCALE GENOMIC DNA]</scope>
    <source>
        <strain evidence="1 2">NBRC 106684</strain>
    </source>
</reference>
<protein>
    <submittedName>
        <fullName evidence="1">Uncharacterized protein</fullName>
    </submittedName>
</protein>
<proteinExistence type="predicted"/>
<gene>
    <name evidence="1" type="ORF">Vqi01_54590</name>
</gene>
<dbReference type="EMBL" id="BOPC01000105">
    <property type="protein sequence ID" value="GIJ30297.1"/>
    <property type="molecule type" value="Genomic_DNA"/>
</dbReference>
<sequence length="94" mass="11008">MPYLVATERLGWPPLRRWHALTMFFGEVQTRLRYEVAPEKPTATCHLQVRGNDNALCDYPWQLLVLVPGQPPWGELAQWLRCDECEDKWIPTNS</sequence>
<organism evidence="1 2">
    <name type="scientific">Micromonospora qiuiae</name>
    <dbReference type="NCBI Taxonomy" id="502268"/>
    <lineage>
        <taxon>Bacteria</taxon>
        <taxon>Bacillati</taxon>
        <taxon>Actinomycetota</taxon>
        <taxon>Actinomycetes</taxon>
        <taxon>Micromonosporales</taxon>
        <taxon>Micromonosporaceae</taxon>
        <taxon>Micromonospora</taxon>
    </lineage>
</organism>
<accession>A0ABQ4JL60</accession>
<evidence type="ECO:0000313" key="2">
    <source>
        <dbReference type="Proteomes" id="UP000653076"/>
    </source>
</evidence>
<evidence type="ECO:0000313" key="1">
    <source>
        <dbReference type="EMBL" id="GIJ30297.1"/>
    </source>
</evidence>
<name>A0ABQ4JL60_9ACTN</name>
<comment type="caution">
    <text evidence="1">The sequence shown here is derived from an EMBL/GenBank/DDBJ whole genome shotgun (WGS) entry which is preliminary data.</text>
</comment>
<keyword evidence="2" id="KW-1185">Reference proteome</keyword>